<dbReference type="Pfam" id="PF00106">
    <property type="entry name" value="adh_short"/>
    <property type="match status" value="1"/>
</dbReference>
<dbReference type="InterPro" id="IPR002347">
    <property type="entry name" value="SDR_fam"/>
</dbReference>
<dbReference type="Proteomes" id="UP000001876">
    <property type="component" value="Unassembled WGS sequence"/>
</dbReference>
<dbReference type="PANTHER" id="PTHR43899">
    <property type="entry name" value="RH59310P"/>
    <property type="match status" value="1"/>
</dbReference>
<dbReference type="PRINTS" id="PR00081">
    <property type="entry name" value="GDHRDH"/>
</dbReference>
<dbReference type="KEGG" id="mpp:MICPUCDRAFT_14132"/>
<keyword evidence="2" id="KW-0560">Oxidoreductase</keyword>
<dbReference type="PANTHER" id="PTHR43899:SF4">
    <property type="entry name" value="17 BETA-HYDROXYSTEROID DEHYDROGENASE TYPE 3"/>
    <property type="match status" value="1"/>
</dbReference>
<name>C1MKU2_MICPC</name>
<gene>
    <name evidence="3" type="ORF">MICPUCDRAFT_14132</name>
</gene>
<dbReference type="RefSeq" id="XP_003056446.1">
    <property type="nucleotide sequence ID" value="XM_003056400.1"/>
</dbReference>
<organism evidence="4">
    <name type="scientific">Micromonas pusilla (strain CCMP1545)</name>
    <name type="common">Picoplanktonic green alga</name>
    <dbReference type="NCBI Taxonomy" id="564608"/>
    <lineage>
        <taxon>Eukaryota</taxon>
        <taxon>Viridiplantae</taxon>
        <taxon>Chlorophyta</taxon>
        <taxon>Mamiellophyceae</taxon>
        <taxon>Mamiellales</taxon>
        <taxon>Mamiellaceae</taxon>
        <taxon>Micromonas</taxon>
    </lineage>
</organism>
<sequence>MIVSVLPTQDLKKKYDAEWAIVTGSSSGIGKSLAFRLAEQGINVVLVAIQNTTLDETYAELRSRFTARKFIKVGCDLGTPGYIHDISNATKNIDVQIVFNNAGFMLTGFFDQQPLSKLMLNHECNATAAMQITHVFVTRMLQKNLKGCVVFTSSAAACQPTPFSALYGATKAYISSFAANISIEVRSRGIDVCAVHPSPVASNFYNNSHKLDSLAFFMKFAVRPDTLPDEFFRPIGRVVWHDIGLVAIGFRMLMKVFDFGFFATLISIFAHTLSDFKKNL</sequence>
<dbReference type="PROSITE" id="PS00061">
    <property type="entry name" value="ADH_SHORT"/>
    <property type="match status" value="1"/>
</dbReference>
<keyword evidence="4" id="KW-1185">Reference proteome</keyword>
<evidence type="ECO:0000256" key="1">
    <source>
        <dbReference type="ARBA" id="ARBA00004240"/>
    </source>
</evidence>
<dbReference type="SUPFAM" id="SSF51735">
    <property type="entry name" value="NAD(P)-binding Rossmann-fold domains"/>
    <property type="match status" value="1"/>
</dbReference>
<proteinExistence type="predicted"/>
<dbReference type="InterPro" id="IPR020904">
    <property type="entry name" value="Sc_DH/Rdtase_CS"/>
</dbReference>
<dbReference type="OrthoDB" id="5545019at2759"/>
<dbReference type="GO" id="GO:0005783">
    <property type="term" value="C:endoplasmic reticulum"/>
    <property type="evidence" value="ECO:0007669"/>
    <property type="project" value="UniProtKB-SubCell"/>
</dbReference>
<dbReference type="eggNOG" id="KOG1014">
    <property type="taxonomic scope" value="Eukaryota"/>
</dbReference>
<dbReference type="EMBL" id="GG663736">
    <property type="protein sequence ID" value="EEH59822.1"/>
    <property type="molecule type" value="Genomic_DNA"/>
</dbReference>
<protein>
    <submittedName>
        <fullName evidence="3">Predicted protein</fullName>
    </submittedName>
</protein>
<dbReference type="InterPro" id="IPR036291">
    <property type="entry name" value="NAD(P)-bd_dom_sf"/>
</dbReference>
<comment type="subcellular location">
    <subcellularLocation>
        <location evidence="1">Endoplasmic reticulum</location>
    </subcellularLocation>
</comment>
<dbReference type="InterPro" id="IPR051019">
    <property type="entry name" value="VLCFA-Steroid_DH"/>
</dbReference>
<evidence type="ECO:0000256" key="2">
    <source>
        <dbReference type="ARBA" id="ARBA00023002"/>
    </source>
</evidence>
<dbReference type="AlphaFoldDB" id="C1MKU2"/>
<dbReference type="Gene3D" id="3.40.50.720">
    <property type="entry name" value="NAD(P)-binding Rossmann-like Domain"/>
    <property type="match status" value="1"/>
</dbReference>
<evidence type="ECO:0000313" key="4">
    <source>
        <dbReference type="Proteomes" id="UP000001876"/>
    </source>
</evidence>
<reference evidence="3 4" key="1">
    <citation type="journal article" date="2009" name="Science">
        <title>Green evolution and dynamic adaptations revealed by genomes of the marine picoeukaryotes Micromonas.</title>
        <authorList>
            <person name="Worden A.Z."/>
            <person name="Lee J.H."/>
            <person name="Mock T."/>
            <person name="Rouze P."/>
            <person name="Simmons M.P."/>
            <person name="Aerts A.L."/>
            <person name="Allen A.E."/>
            <person name="Cuvelier M.L."/>
            <person name="Derelle E."/>
            <person name="Everett M.V."/>
            <person name="Foulon E."/>
            <person name="Grimwood J."/>
            <person name="Gundlach H."/>
            <person name="Henrissat B."/>
            <person name="Napoli C."/>
            <person name="McDonald S.M."/>
            <person name="Parker M.S."/>
            <person name="Rombauts S."/>
            <person name="Salamov A."/>
            <person name="Von Dassow P."/>
            <person name="Badger J.H."/>
            <person name="Coutinho P.M."/>
            <person name="Demir E."/>
            <person name="Dubchak I."/>
            <person name="Gentemann C."/>
            <person name="Eikrem W."/>
            <person name="Gready J.E."/>
            <person name="John U."/>
            <person name="Lanier W."/>
            <person name="Lindquist E.A."/>
            <person name="Lucas S."/>
            <person name="Mayer K.F."/>
            <person name="Moreau H."/>
            <person name="Not F."/>
            <person name="Otillar R."/>
            <person name="Panaud O."/>
            <person name="Pangilinan J."/>
            <person name="Paulsen I."/>
            <person name="Piegu B."/>
            <person name="Poliakov A."/>
            <person name="Robbens S."/>
            <person name="Schmutz J."/>
            <person name="Toulza E."/>
            <person name="Wyss T."/>
            <person name="Zelensky A."/>
            <person name="Zhou K."/>
            <person name="Armbrust E.V."/>
            <person name="Bhattacharya D."/>
            <person name="Goodenough U.W."/>
            <person name="Van de Peer Y."/>
            <person name="Grigoriev I.V."/>
        </authorList>
    </citation>
    <scope>NUCLEOTIDE SEQUENCE [LARGE SCALE GENOMIC DNA]</scope>
    <source>
        <strain evidence="3 4">CCMP1545</strain>
    </source>
</reference>
<dbReference type="OMA" id="DQGSMCM"/>
<accession>C1MKU2</accession>
<dbReference type="GeneID" id="9681532"/>
<evidence type="ECO:0000313" key="3">
    <source>
        <dbReference type="EMBL" id="EEH59822.1"/>
    </source>
</evidence>
<dbReference type="GO" id="GO:0016491">
    <property type="term" value="F:oxidoreductase activity"/>
    <property type="evidence" value="ECO:0007669"/>
    <property type="project" value="UniProtKB-KW"/>
</dbReference>